<evidence type="ECO:0000313" key="2">
    <source>
        <dbReference type="Proteomes" id="UP000235965"/>
    </source>
</evidence>
<dbReference type="InParanoid" id="A0A2J7PCJ7"/>
<organism evidence="1 2">
    <name type="scientific">Cryptotermes secundus</name>
    <dbReference type="NCBI Taxonomy" id="105785"/>
    <lineage>
        <taxon>Eukaryota</taxon>
        <taxon>Metazoa</taxon>
        <taxon>Ecdysozoa</taxon>
        <taxon>Arthropoda</taxon>
        <taxon>Hexapoda</taxon>
        <taxon>Insecta</taxon>
        <taxon>Pterygota</taxon>
        <taxon>Neoptera</taxon>
        <taxon>Polyneoptera</taxon>
        <taxon>Dictyoptera</taxon>
        <taxon>Blattodea</taxon>
        <taxon>Blattoidea</taxon>
        <taxon>Termitoidae</taxon>
        <taxon>Kalotermitidae</taxon>
        <taxon>Cryptotermitinae</taxon>
        <taxon>Cryptotermes</taxon>
    </lineage>
</organism>
<dbReference type="EMBL" id="NEVH01027059">
    <property type="protein sequence ID" value="PNF14052.1"/>
    <property type="molecule type" value="Genomic_DNA"/>
</dbReference>
<dbReference type="Proteomes" id="UP000235965">
    <property type="component" value="Unassembled WGS sequence"/>
</dbReference>
<comment type="caution">
    <text evidence="1">The sequence shown here is derived from an EMBL/GenBank/DDBJ whole genome shotgun (WGS) entry which is preliminary data.</text>
</comment>
<sequence length="81" mass="9278">MAVIKLTSTVAPIFTDKKAHIGQHVEGYSFHAGFFLCLFFNPEIGSDIPPKRRLTFNELHGVFFSTRWYSSFKEILLRNVG</sequence>
<gene>
    <name evidence="1" type="ORF">B7P43_G03578</name>
</gene>
<evidence type="ECO:0000313" key="1">
    <source>
        <dbReference type="EMBL" id="PNF14052.1"/>
    </source>
</evidence>
<dbReference type="AlphaFoldDB" id="A0A2J7PCJ7"/>
<reference evidence="1 2" key="1">
    <citation type="submission" date="2017-12" db="EMBL/GenBank/DDBJ databases">
        <title>Hemimetabolous genomes reveal molecular basis of termite eusociality.</title>
        <authorList>
            <person name="Harrison M.C."/>
            <person name="Jongepier E."/>
            <person name="Robertson H.M."/>
            <person name="Arning N."/>
            <person name="Bitard-Feildel T."/>
            <person name="Chao H."/>
            <person name="Childers C.P."/>
            <person name="Dinh H."/>
            <person name="Doddapaneni H."/>
            <person name="Dugan S."/>
            <person name="Gowin J."/>
            <person name="Greiner C."/>
            <person name="Han Y."/>
            <person name="Hu H."/>
            <person name="Hughes D.S.T."/>
            <person name="Huylmans A.-K."/>
            <person name="Kemena C."/>
            <person name="Kremer L.P.M."/>
            <person name="Lee S.L."/>
            <person name="Lopez-Ezquerra A."/>
            <person name="Mallet L."/>
            <person name="Monroy-Kuhn J.M."/>
            <person name="Moser A."/>
            <person name="Murali S.C."/>
            <person name="Muzny D.M."/>
            <person name="Otani S."/>
            <person name="Piulachs M.-D."/>
            <person name="Poelchau M."/>
            <person name="Qu J."/>
            <person name="Schaub F."/>
            <person name="Wada-Katsumata A."/>
            <person name="Worley K.C."/>
            <person name="Xie Q."/>
            <person name="Ylla G."/>
            <person name="Poulsen M."/>
            <person name="Gibbs R.A."/>
            <person name="Schal C."/>
            <person name="Richards S."/>
            <person name="Belles X."/>
            <person name="Korb J."/>
            <person name="Bornberg-Bauer E."/>
        </authorList>
    </citation>
    <scope>NUCLEOTIDE SEQUENCE [LARGE SCALE GENOMIC DNA]</scope>
    <source>
        <tissue evidence="1">Whole body</tissue>
    </source>
</reference>
<proteinExistence type="predicted"/>
<protein>
    <submittedName>
        <fullName evidence="1">Uncharacterized protein</fullName>
    </submittedName>
</protein>
<accession>A0A2J7PCJ7</accession>
<keyword evidence="2" id="KW-1185">Reference proteome</keyword>
<name>A0A2J7PCJ7_9NEOP</name>